<dbReference type="SUPFAM" id="SSF48371">
    <property type="entry name" value="ARM repeat"/>
    <property type="match status" value="1"/>
</dbReference>
<dbReference type="Proteomes" id="UP000192923">
    <property type="component" value="Unassembled WGS sequence"/>
</dbReference>
<organism evidence="1 2">
    <name type="scientific">Methylomagnum ishizawai</name>
    <dbReference type="NCBI Taxonomy" id="1760988"/>
    <lineage>
        <taxon>Bacteria</taxon>
        <taxon>Pseudomonadati</taxon>
        <taxon>Pseudomonadota</taxon>
        <taxon>Gammaproteobacteria</taxon>
        <taxon>Methylococcales</taxon>
        <taxon>Methylococcaceae</taxon>
        <taxon>Methylomagnum</taxon>
    </lineage>
</organism>
<reference evidence="1 2" key="1">
    <citation type="submission" date="2016-12" db="EMBL/GenBank/DDBJ databases">
        <authorList>
            <person name="Song W.-J."/>
            <person name="Kurnit D.M."/>
        </authorList>
    </citation>
    <scope>NUCLEOTIDE SEQUENCE [LARGE SCALE GENOMIC DNA]</scope>
    <source>
        <strain evidence="1 2">175</strain>
    </source>
</reference>
<gene>
    <name evidence="1" type="ORF">SAMN02949497_1310</name>
</gene>
<dbReference type="AlphaFoldDB" id="A0A1Y6CTQ7"/>
<dbReference type="EMBL" id="FXAM01000001">
    <property type="protein sequence ID" value="SMF94008.1"/>
    <property type="molecule type" value="Genomic_DNA"/>
</dbReference>
<accession>A0A1Y6CTQ7</accession>
<keyword evidence="2" id="KW-1185">Reference proteome</keyword>
<dbReference type="STRING" id="1760988.SAMN02949497_1310"/>
<evidence type="ECO:0008006" key="3">
    <source>
        <dbReference type="Google" id="ProtNLM"/>
    </source>
</evidence>
<sequence length="201" mass="20746">MPNKSLPTLVLAGLLAACATDRRSPLPAGPPAPPDLAALAAGLGAGLAPTPGQAAEQRRLVDAQVAAASHLLDSPEAEAQIAGAEQLAAYPTPEAERALLRFLDAPRRAEAQVAALRALMAFKEPEAATVALLLKAVEWRGAGVQAAALASLSAYLDHLDPGSARFREVYRGLEGAARSKRVEPAVRQGIKDMLAGFPPLG</sequence>
<evidence type="ECO:0000313" key="1">
    <source>
        <dbReference type="EMBL" id="SMF94008.1"/>
    </source>
</evidence>
<protein>
    <recommendedName>
        <fullName evidence="3">HEAT repeat-containing protein</fullName>
    </recommendedName>
</protein>
<name>A0A1Y6CTQ7_9GAMM</name>
<dbReference type="InterPro" id="IPR016024">
    <property type="entry name" value="ARM-type_fold"/>
</dbReference>
<dbReference type="RefSeq" id="WP_085211024.1">
    <property type="nucleotide sequence ID" value="NZ_FXAM01000001.1"/>
</dbReference>
<evidence type="ECO:0000313" key="2">
    <source>
        <dbReference type="Proteomes" id="UP000192923"/>
    </source>
</evidence>
<proteinExistence type="predicted"/>
<dbReference type="PROSITE" id="PS51257">
    <property type="entry name" value="PROKAR_LIPOPROTEIN"/>
    <property type="match status" value="1"/>
</dbReference>